<accession>A0A328N781</accession>
<reference evidence="1 2" key="1">
    <citation type="submission" date="2018-03" db="EMBL/GenBank/DDBJ databases">
        <title>Defining the species Micromonospora saelicesensis and Micromonospora noduli under the framework of genomics.</title>
        <authorList>
            <person name="Riesco R."/>
            <person name="Trujillo M.E."/>
        </authorList>
    </citation>
    <scope>NUCLEOTIDE SEQUENCE [LARGE SCALE GENOMIC DNA]</scope>
    <source>
        <strain evidence="1 2">LAH08</strain>
    </source>
</reference>
<dbReference type="Pfam" id="PF13424">
    <property type="entry name" value="TPR_12"/>
    <property type="match status" value="2"/>
</dbReference>
<name>A0A328N781_9ACTN</name>
<dbReference type="Gene3D" id="1.25.40.10">
    <property type="entry name" value="Tetratricopeptide repeat domain"/>
    <property type="match status" value="1"/>
</dbReference>
<organism evidence="1 2">
    <name type="scientific">Micromonospora noduli</name>
    <dbReference type="NCBI Taxonomy" id="709876"/>
    <lineage>
        <taxon>Bacteria</taxon>
        <taxon>Bacillati</taxon>
        <taxon>Actinomycetota</taxon>
        <taxon>Actinomycetes</taxon>
        <taxon>Micromonosporales</taxon>
        <taxon>Micromonosporaceae</taxon>
        <taxon>Micromonospora</taxon>
    </lineage>
</organism>
<dbReference type="Gene3D" id="3.40.50.300">
    <property type="entry name" value="P-loop containing nucleotide triphosphate hydrolases"/>
    <property type="match status" value="1"/>
</dbReference>
<proteinExistence type="predicted"/>
<dbReference type="RefSeq" id="WP_146765840.1">
    <property type="nucleotide sequence ID" value="NZ_PYAA01000008.1"/>
</dbReference>
<dbReference type="AlphaFoldDB" id="A0A328N781"/>
<dbReference type="EMBL" id="PYAA01000008">
    <property type="protein sequence ID" value="RAO04357.1"/>
    <property type="molecule type" value="Genomic_DNA"/>
</dbReference>
<dbReference type="PANTHER" id="PTHR47691">
    <property type="entry name" value="REGULATOR-RELATED"/>
    <property type="match status" value="1"/>
</dbReference>
<evidence type="ECO:0000313" key="2">
    <source>
        <dbReference type="Proteomes" id="UP000248966"/>
    </source>
</evidence>
<dbReference type="InterPro" id="IPR011990">
    <property type="entry name" value="TPR-like_helical_dom_sf"/>
</dbReference>
<dbReference type="PANTHER" id="PTHR47691:SF3">
    <property type="entry name" value="HTH-TYPE TRANSCRIPTIONAL REGULATOR RV0890C-RELATED"/>
    <property type="match status" value="1"/>
</dbReference>
<dbReference type="SUPFAM" id="SSF52540">
    <property type="entry name" value="P-loop containing nucleoside triphosphate hydrolases"/>
    <property type="match status" value="1"/>
</dbReference>
<dbReference type="SMART" id="SM00028">
    <property type="entry name" value="TPR"/>
    <property type="match status" value="4"/>
</dbReference>
<sequence>MTGSTDNFMDGTAHIVVQAGSVRGGVHIKASPEQPLPLPRQLPARPWLLVGRDDEAAALDEVIRTGDLFVAAIDGPGGIGKTTLVLEWAYRHLDRFPDGQLFADLGGFGKGEPGPPPLTVLRGFLAALGVPASAVPTDTGAASALFRSLLAGRRILIVLDNAAVAAQVVPLLPAAAPAAVVVTSRQHLAGLGAGRVRRIRLGVLDRAGSAALLTENLGESAAGVEPAALNVLIDHCGGLPLALSIVAARASRHPGHPLSTMIDELGAAEAHLSGFDAGTESMRLQSVFSWSTSRLTPPQARAFRLVGTAPVAPLGQHAAASLLGLAPRRATVLLNELERANLLEEPTPRRYLMHALLRRHAGELAEEDEPTADRVAAVRRLTDSYLGTAYQADRLLFPYRTLVTLDHPAPGVSTALLTDESAALAWFSTEYDQLLALHRHAEQLGWWRHVWLLARLLDTYQHRWALLRDNVDTSRRGVAAAHALADRYAISLAERQLGRALTHAQRYDDARRHLNLALQAADDRDDTLAVAHTRHDLARLSSLVGEHDAALRHAREALRLYRDCGDPVGEAHALNRAARQLAELGDHQAARTAAQQALALHERNSDPAGSAATLDNLGHIARLLEQPDEAIEHYSRALADGGANPYLEAAMVEHLGDAHAAAGDDQRAGFAWQHALTLYEAQFRTAEARRVSNRILGLGGP</sequence>
<protein>
    <submittedName>
        <fullName evidence="1">Regulatory protein AfsR</fullName>
    </submittedName>
</protein>
<dbReference type="SUPFAM" id="SSF48452">
    <property type="entry name" value="TPR-like"/>
    <property type="match status" value="1"/>
</dbReference>
<gene>
    <name evidence="1" type="ORF">LAH08_01710</name>
</gene>
<evidence type="ECO:0000313" key="1">
    <source>
        <dbReference type="EMBL" id="RAO04357.1"/>
    </source>
</evidence>
<comment type="caution">
    <text evidence="1">The sequence shown here is derived from an EMBL/GenBank/DDBJ whole genome shotgun (WGS) entry which is preliminary data.</text>
</comment>
<dbReference type="InterPro" id="IPR027417">
    <property type="entry name" value="P-loop_NTPase"/>
</dbReference>
<dbReference type="InterPro" id="IPR019734">
    <property type="entry name" value="TPR_rpt"/>
</dbReference>
<dbReference type="PRINTS" id="PR00364">
    <property type="entry name" value="DISEASERSIST"/>
</dbReference>
<dbReference type="Proteomes" id="UP000248966">
    <property type="component" value="Unassembled WGS sequence"/>
</dbReference>